<accession>A0A382P0K7</accession>
<sequence>MNRYFLLIFFPIALIAQTATPPSSGDGSSDDPYQIDTLNNLYWITQNSGEWSAHYIQTSDIDASSSSNWDSNAGFTPIGNSSTRFTGSYDGDGHIIDSLFINRSTNSRIGLFGRIGV</sequence>
<reference evidence="1" key="1">
    <citation type="submission" date="2018-05" db="EMBL/GenBank/DDBJ databases">
        <authorList>
            <person name="Lanie J.A."/>
            <person name="Ng W.-L."/>
            <person name="Kazmierczak K.M."/>
            <person name="Andrzejewski T.M."/>
            <person name="Davidsen T.M."/>
            <person name="Wayne K.J."/>
            <person name="Tettelin H."/>
            <person name="Glass J.I."/>
            <person name="Rusch D."/>
            <person name="Podicherti R."/>
            <person name="Tsui H.-C.T."/>
            <person name="Winkler M.E."/>
        </authorList>
    </citation>
    <scope>NUCLEOTIDE SEQUENCE</scope>
</reference>
<protein>
    <submittedName>
        <fullName evidence="1">Uncharacterized protein</fullName>
    </submittedName>
</protein>
<organism evidence="1">
    <name type="scientific">marine metagenome</name>
    <dbReference type="NCBI Taxonomy" id="408172"/>
    <lineage>
        <taxon>unclassified sequences</taxon>
        <taxon>metagenomes</taxon>
        <taxon>ecological metagenomes</taxon>
    </lineage>
</organism>
<feature type="non-terminal residue" evidence="1">
    <location>
        <position position="117"/>
    </location>
</feature>
<dbReference type="EMBL" id="UINC01103705">
    <property type="protein sequence ID" value="SVC66287.1"/>
    <property type="molecule type" value="Genomic_DNA"/>
</dbReference>
<name>A0A382P0K7_9ZZZZ</name>
<proteinExistence type="predicted"/>
<dbReference type="AlphaFoldDB" id="A0A382P0K7"/>
<evidence type="ECO:0000313" key="1">
    <source>
        <dbReference type="EMBL" id="SVC66287.1"/>
    </source>
</evidence>
<gene>
    <name evidence="1" type="ORF">METZ01_LOCUS319141</name>
</gene>
<dbReference type="Gene3D" id="2.160.20.110">
    <property type="match status" value="1"/>
</dbReference>